<feature type="transmembrane region" description="Helical" evidence="1">
    <location>
        <begin position="6"/>
        <end position="23"/>
    </location>
</feature>
<name>A0ABT3DHT3_9BACI</name>
<protein>
    <submittedName>
        <fullName evidence="3">Two-component system regulatory protein YycI</fullName>
    </submittedName>
</protein>
<keyword evidence="4" id="KW-1185">Reference proteome</keyword>
<dbReference type="InterPro" id="IPR018604">
    <property type="entry name" value="YycI-like"/>
</dbReference>
<dbReference type="Gene3D" id="2.40.128.690">
    <property type="entry name" value="YycH protein, domain 3-like"/>
    <property type="match status" value="1"/>
</dbReference>
<dbReference type="Pfam" id="PF09648">
    <property type="entry name" value="YycI"/>
    <property type="match status" value="1"/>
</dbReference>
<keyword evidence="1" id="KW-0812">Transmembrane</keyword>
<feature type="domain" description="Regulatory protein YycH-like" evidence="2">
    <location>
        <begin position="34"/>
        <end position="263"/>
    </location>
</feature>
<evidence type="ECO:0000256" key="1">
    <source>
        <dbReference type="SAM" id="Phobius"/>
    </source>
</evidence>
<accession>A0ABT3DHT3</accession>
<evidence type="ECO:0000313" key="3">
    <source>
        <dbReference type="EMBL" id="MCV9886571.1"/>
    </source>
</evidence>
<dbReference type="EMBL" id="JAOYEY010000040">
    <property type="protein sequence ID" value="MCV9886571.1"/>
    <property type="molecule type" value="Genomic_DNA"/>
</dbReference>
<dbReference type="Proteomes" id="UP001526147">
    <property type="component" value="Unassembled WGS sequence"/>
</dbReference>
<evidence type="ECO:0000259" key="2">
    <source>
        <dbReference type="Pfam" id="PF09648"/>
    </source>
</evidence>
<proteinExistence type="predicted"/>
<sequence>MDWSKTKTIFILAFLILDIYLAMEFFELQDKSDYAIIQEATIEERLAAEGIEYPDDLPDDINNSFYITAKSKDFTIEEVAKLKDQTIELPNVNFEEDQSFRTLNMILDKPFPLPDVNTESKITQFLNDNIISGELYHYWYTDEEMNSIICIQSYNSRTIFQSKDDHIGMVVLHLNEDNEIISYEQSMLEQIKEVEEKEAAITALKAIEALYNKNYLSSNSQVVKIEYGYYTHSPLSNQQILAPTWHLTVEKEDEESEDFYVNALEGDVLQLTE</sequence>
<evidence type="ECO:0000313" key="4">
    <source>
        <dbReference type="Proteomes" id="UP001526147"/>
    </source>
</evidence>
<dbReference type="RefSeq" id="WP_264143145.1">
    <property type="nucleotide sequence ID" value="NZ_CP162630.1"/>
</dbReference>
<reference evidence="3 4" key="1">
    <citation type="submission" date="2022-10" db="EMBL/GenBank/DDBJ databases">
        <title>Draft genome assembly of moderately radiation resistant bacterium Metabacillus halosaccharovorans.</title>
        <authorList>
            <person name="Pal S."/>
            <person name="Gopinathan A."/>
        </authorList>
    </citation>
    <scope>NUCLEOTIDE SEQUENCE [LARGE SCALE GENOMIC DNA]</scope>
    <source>
        <strain evidence="3 4">VITHBRA001</strain>
    </source>
</reference>
<comment type="caution">
    <text evidence="3">The sequence shown here is derived from an EMBL/GenBank/DDBJ whole genome shotgun (WGS) entry which is preliminary data.</text>
</comment>
<organism evidence="3 4">
    <name type="scientific">Metabacillus halosaccharovorans</name>
    <dbReference type="NCBI Taxonomy" id="930124"/>
    <lineage>
        <taxon>Bacteria</taxon>
        <taxon>Bacillati</taxon>
        <taxon>Bacillota</taxon>
        <taxon>Bacilli</taxon>
        <taxon>Bacillales</taxon>
        <taxon>Bacillaceae</taxon>
        <taxon>Metabacillus</taxon>
    </lineage>
</organism>
<keyword evidence="1" id="KW-1133">Transmembrane helix</keyword>
<gene>
    <name evidence="3" type="primary">yycI</name>
    <name evidence="3" type="ORF">OIH86_13075</name>
</gene>
<keyword evidence="1" id="KW-0472">Membrane</keyword>